<evidence type="ECO:0000256" key="1">
    <source>
        <dbReference type="SAM" id="MobiDB-lite"/>
    </source>
</evidence>
<gene>
    <name evidence="3" type="ORF">B0T17DRAFT_167794</name>
</gene>
<keyword evidence="2" id="KW-0472">Membrane</keyword>
<keyword evidence="4" id="KW-1185">Reference proteome</keyword>
<comment type="caution">
    <text evidence="3">The sequence shown here is derived from an EMBL/GenBank/DDBJ whole genome shotgun (WGS) entry which is preliminary data.</text>
</comment>
<feature type="transmembrane region" description="Helical" evidence="2">
    <location>
        <begin position="34"/>
        <end position="56"/>
    </location>
</feature>
<dbReference type="AlphaFoldDB" id="A0AA40C8T1"/>
<accession>A0AA40C8T1</accession>
<feature type="region of interest" description="Disordered" evidence="1">
    <location>
        <begin position="74"/>
        <end position="114"/>
    </location>
</feature>
<proteinExistence type="predicted"/>
<reference evidence="3" key="1">
    <citation type="submission" date="2023-06" db="EMBL/GenBank/DDBJ databases">
        <title>Genome-scale phylogeny and comparative genomics of the fungal order Sordariales.</title>
        <authorList>
            <consortium name="Lawrence Berkeley National Laboratory"/>
            <person name="Hensen N."/>
            <person name="Bonometti L."/>
            <person name="Westerberg I."/>
            <person name="Brannstrom I.O."/>
            <person name="Guillou S."/>
            <person name="Cros-Aarteil S."/>
            <person name="Calhoun S."/>
            <person name="Haridas S."/>
            <person name="Kuo A."/>
            <person name="Mondo S."/>
            <person name="Pangilinan J."/>
            <person name="Riley R."/>
            <person name="LaButti K."/>
            <person name="Andreopoulos B."/>
            <person name="Lipzen A."/>
            <person name="Chen C."/>
            <person name="Yanf M."/>
            <person name="Daum C."/>
            <person name="Ng V."/>
            <person name="Clum A."/>
            <person name="Steindorff A."/>
            <person name="Ohm R."/>
            <person name="Martin F."/>
            <person name="Silar P."/>
            <person name="Natvig D."/>
            <person name="Lalanne C."/>
            <person name="Gautier V."/>
            <person name="Ament-velasquez S.L."/>
            <person name="Kruys A."/>
            <person name="Hutchinson M.I."/>
            <person name="Powell A.J."/>
            <person name="Barry K."/>
            <person name="Miller A.N."/>
            <person name="Grigoriev I.V."/>
            <person name="Debuchy R."/>
            <person name="Gladieux P."/>
            <person name="Thoren M.H."/>
            <person name="Johannesson H."/>
        </authorList>
    </citation>
    <scope>NUCLEOTIDE SEQUENCE</scope>
    <source>
        <strain evidence="3">SMH3391-2</strain>
    </source>
</reference>
<evidence type="ECO:0000313" key="4">
    <source>
        <dbReference type="Proteomes" id="UP001174934"/>
    </source>
</evidence>
<keyword evidence="2" id="KW-1133">Transmembrane helix</keyword>
<protein>
    <submittedName>
        <fullName evidence="3">Uncharacterized protein</fullName>
    </submittedName>
</protein>
<dbReference type="Proteomes" id="UP001174934">
    <property type="component" value="Unassembled WGS sequence"/>
</dbReference>
<sequence length="114" mass="12963">MCTTSLADQDAVSWHTWIRELRLISEDLSYALRIVSWIFLVFALVPIAPIAGLVLYDIALWMWRLVVSERDVTQQNTPDTNDAAAASETPPRPRENGHRSVNGSVRKKDDWSCH</sequence>
<name>A0AA40C8T1_9PEZI</name>
<keyword evidence="2" id="KW-0812">Transmembrane</keyword>
<evidence type="ECO:0000256" key="2">
    <source>
        <dbReference type="SAM" id="Phobius"/>
    </source>
</evidence>
<dbReference type="EMBL" id="JAULSR010000002">
    <property type="protein sequence ID" value="KAK0628819.1"/>
    <property type="molecule type" value="Genomic_DNA"/>
</dbReference>
<organism evidence="3 4">
    <name type="scientific">Bombardia bombarda</name>
    <dbReference type="NCBI Taxonomy" id="252184"/>
    <lineage>
        <taxon>Eukaryota</taxon>
        <taxon>Fungi</taxon>
        <taxon>Dikarya</taxon>
        <taxon>Ascomycota</taxon>
        <taxon>Pezizomycotina</taxon>
        <taxon>Sordariomycetes</taxon>
        <taxon>Sordariomycetidae</taxon>
        <taxon>Sordariales</taxon>
        <taxon>Lasiosphaeriaceae</taxon>
        <taxon>Bombardia</taxon>
    </lineage>
</organism>
<evidence type="ECO:0000313" key="3">
    <source>
        <dbReference type="EMBL" id="KAK0628819.1"/>
    </source>
</evidence>